<reference evidence="1 2" key="1">
    <citation type="submission" date="2018-06" db="EMBL/GenBank/DDBJ databases">
        <authorList>
            <person name="Searcy Z.E."/>
            <person name="Delesalle V.A."/>
            <person name="Garlena R.A."/>
            <person name="Russell D.A."/>
            <person name="Pope W.H."/>
            <person name="Jacobs-Sera D."/>
            <person name="Hatfull G.F."/>
        </authorList>
    </citation>
    <scope>NUCLEOTIDE SEQUENCE [LARGE SCALE GENOMIC DNA]</scope>
</reference>
<name>A0A346FCR7_9CAUD</name>
<evidence type="ECO:0000313" key="2">
    <source>
        <dbReference type="Proteomes" id="UP000259952"/>
    </source>
</evidence>
<keyword evidence="2" id="KW-1185">Reference proteome</keyword>
<dbReference type="InterPro" id="IPR009061">
    <property type="entry name" value="DNA-bd_dom_put_sf"/>
</dbReference>
<accession>A0A346FCR7</accession>
<evidence type="ECO:0000313" key="1">
    <source>
        <dbReference type="EMBL" id="AXN53531.1"/>
    </source>
</evidence>
<dbReference type="KEGG" id="vg:54998546"/>
<dbReference type="EMBL" id="MH479913">
    <property type="protein sequence ID" value="AXN53531.1"/>
    <property type="molecule type" value="Genomic_DNA"/>
</dbReference>
<dbReference type="SUPFAM" id="SSF46955">
    <property type="entry name" value="Putative DNA-binding domain"/>
    <property type="match status" value="1"/>
</dbReference>
<organism evidence="1 2">
    <name type="scientific">Gordonia phage Fryberger</name>
    <dbReference type="NCBI Taxonomy" id="2250392"/>
    <lineage>
        <taxon>Viruses</taxon>
        <taxon>Duplodnaviria</taxon>
        <taxon>Heunggongvirae</taxon>
        <taxon>Uroviricota</taxon>
        <taxon>Caudoviricetes</taxon>
        <taxon>Ronaldovirus</taxon>
        <taxon>Ronaldovirus fryberger</taxon>
    </lineage>
</organism>
<sequence>MWLNESEAMRLTGRSARTLRRWRSKGFVSTIRADGIFLFDSDSLLARKAYAEENRTGNLPMNAKDKAQEDITEIYLRFREENGRAPTVEELWNELHRIDYIDTERLVEQGNSGTESIYEILE</sequence>
<gene>
    <name evidence="1" type="primary">115</name>
    <name evidence="1" type="ORF">SEA_FRYBERGER_115</name>
</gene>
<dbReference type="GeneID" id="54998546"/>
<dbReference type="RefSeq" id="YP_009807667.1">
    <property type="nucleotide sequence ID" value="NC_048027.1"/>
</dbReference>
<dbReference type="Proteomes" id="UP000259952">
    <property type="component" value="Segment"/>
</dbReference>
<proteinExistence type="predicted"/>
<protein>
    <submittedName>
        <fullName evidence="1">Helix-turn-helix DNA binding protein</fullName>
    </submittedName>
</protein>